<dbReference type="CDD" id="cd07023">
    <property type="entry name" value="S49_Sppa_N_C"/>
    <property type="match status" value="1"/>
</dbReference>
<evidence type="ECO:0000313" key="7">
    <source>
        <dbReference type="EMBL" id="TKD50868.1"/>
    </source>
</evidence>
<accession>A0A4V5PYF1</accession>
<evidence type="ECO:0000256" key="1">
    <source>
        <dbReference type="ARBA" id="ARBA00008683"/>
    </source>
</evidence>
<feature type="active site" description="Proton donor/acceptor" evidence="5">
    <location>
        <position position="192"/>
    </location>
</feature>
<dbReference type="Pfam" id="PF01343">
    <property type="entry name" value="Peptidase_S49"/>
    <property type="match status" value="2"/>
</dbReference>
<keyword evidence="4" id="KW-0720">Serine protease</keyword>
<dbReference type="SUPFAM" id="SSF52096">
    <property type="entry name" value="ClpP/crotonase"/>
    <property type="match status" value="2"/>
</dbReference>
<comment type="similarity">
    <text evidence="1">Belongs to the peptidase S49 family.</text>
</comment>
<dbReference type="PANTHER" id="PTHR33209:SF1">
    <property type="entry name" value="PEPTIDASE S49 DOMAIN-CONTAINING PROTEIN"/>
    <property type="match status" value="1"/>
</dbReference>
<dbReference type="InterPro" id="IPR002142">
    <property type="entry name" value="Peptidase_S49"/>
</dbReference>
<dbReference type="Proteomes" id="UP000309138">
    <property type="component" value="Unassembled WGS sequence"/>
</dbReference>
<evidence type="ECO:0000256" key="3">
    <source>
        <dbReference type="ARBA" id="ARBA00022801"/>
    </source>
</evidence>
<evidence type="ECO:0000256" key="5">
    <source>
        <dbReference type="PIRSR" id="PIRSR001217-1"/>
    </source>
</evidence>
<dbReference type="GO" id="GO:0006465">
    <property type="term" value="P:signal peptide processing"/>
    <property type="evidence" value="ECO:0007669"/>
    <property type="project" value="InterPro"/>
</dbReference>
<dbReference type="EMBL" id="SWKR01000002">
    <property type="protein sequence ID" value="TKD50868.1"/>
    <property type="molecule type" value="Genomic_DNA"/>
</dbReference>
<dbReference type="InterPro" id="IPR004634">
    <property type="entry name" value="Pept_S49_pIV"/>
</dbReference>
<evidence type="ECO:0000256" key="2">
    <source>
        <dbReference type="ARBA" id="ARBA00022670"/>
    </source>
</evidence>
<comment type="caution">
    <text evidence="7">The sequence shown here is derived from an EMBL/GenBank/DDBJ whole genome shotgun (WGS) entry which is preliminary data.</text>
</comment>
<feature type="domain" description="Peptidase S49" evidence="6">
    <location>
        <begin position="125"/>
        <end position="281"/>
    </location>
</feature>
<gene>
    <name evidence="7" type="primary">sppA</name>
    <name evidence="7" type="ORF">FBR43_08875</name>
</gene>
<dbReference type="InterPro" id="IPR047272">
    <property type="entry name" value="S49_SppA_C"/>
</dbReference>
<dbReference type="Gene3D" id="3.90.226.10">
    <property type="entry name" value="2-enoyl-CoA Hydratase, Chain A, domain 1"/>
    <property type="match status" value="3"/>
</dbReference>
<dbReference type="GO" id="GO:0008236">
    <property type="term" value="F:serine-type peptidase activity"/>
    <property type="evidence" value="ECO:0007669"/>
    <property type="project" value="UniProtKB-KW"/>
</dbReference>
<dbReference type="CDD" id="cd07018">
    <property type="entry name" value="S49_SppA_67K_type"/>
    <property type="match status" value="1"/>
</dbReference>
<reference evidence="7 8" key="1">
    <citation type="submission" date="2019-04" db="EMBL/GenBank/DDBJ databases">
        <authorList>
            <person name="Yang Y."/>
            <person name="Wei D."/>
        </authorList>
    </citation>
    <scope>NUCLEOTIDE SEQUENCE [LARGE SCALE GENOMIC DNA]</scope>
    <source>
        <strain evidence="7 8">L-1-4w-11</strain>
    </source>
</reference>
<feature type="active site" description="Nucleophile" evidence="5">
    <location>
        <position position="393"/>
    </location>
</feature>
<organism evidence="7 8">
    <name type="scientific">Sphingomonas baiyangensis</name>
    <dbReference type="NCBI Taxonomy" id="2572576"/>
    <lineage>
        <taxon>Bacteria</taxon>
        <taxon>Pseudomonadati</taxon>
        <taxon>Pseudomonadota</taxon>
        <taxon>Alphaproteobacteria</taxon>
        <taxon>Sphingomonadales</taxon>
        <taxon>Sphingomonadaceae</taxon>
        <taxon>Sphingomonas</taxon>
    </lineage>
</organism>
<feature type="domain" description="Peptidase S49" evidence="6">
    <location>
        <begin position="377"/>
        <end position="527"/>
    </location>
</feature>
<keyword evidence="3" id="KW-0378">Hydrolase</keyword>
<dbReference type="Gene3D" id="6.20.330.10">
    <property type="match status" value="1"/>
</dbReference>
<dbReference type="NCBIfam" id="TIGR00705">
    <property type="entry name" value="SppA_67K"/>
    <property type="match status" value="1"/>
</dbReference>
<dbReference type="InterPro" id="IPR029045">
    <property type="entry name" value="ClpP/crotonase-like_dom_sf"/>
</dbReference>
<evidence type="ECO:0000256" key="4">
    <source>
        <dbReference type="ARBA" id="ARBA00022825"/>
    </source>
</evidence>
<protein>
    <submittedName>
        <fullName evidence="7">Signal peptide peptidase SppA</fullName>
    </submittedName>
</protein>
<keyword evidence="2" id="KW-0645">Protease</keyword>
<sequence length="627" mass="65703">MKLVRGTWKLLVGIKDGLVLLAMLLFFGLLFAALSARPNAAAITDGALVIDLAGSLVEQPEQSDPFASLAGGEVVQQHRLRDVVRALDAARTDARVKAVVIDMDRFLGGYPAAVSTVADAVGRVRAAGKPVLAFATAYTDDSYLIAANASEVWVDPFGGALFSGPGGTRLYYKGLIDRLGVNAHIYRVGTYKAAVEPFLRNDQSPESAEADRALYGTLLARWQEEVARARPKAQVRAFLAQPAQIVTAAGGDIAQANLRGGLVDKLGDRTAFGQRVAELAGAEANKPAGSFKTITMKNWLAANPLPTSGDAIGILTVAGEIVDGEAGPGTAAGDTLSDLLYKGLAEQDLKALVVRVDSPGGSVLASEKIRQAILAAKGRGIPVVVSMGSLAASGGYWVSTPGDVIFAEPETITGSIGVFGILPTFEGTLEKIGVGADGVRTTPLSGQPDLFSGTNAAVDTILQSNVENNYRRFLSVVSQSRKMPVARVDQVAQGRVWAGGTARQLGLVDRFGGIEDAIAEAARRAQLDPQTVRPLYLEKPPSFAARVAEMLAASENDESSDTAGRDIFARLAAERRGLFAQAIGDARRLAAGPALQARCVECQAFGPAAGSAADARIARYLIERSLP</sequence>
<dbReference type="PIRSF" id="PIRSF001217">
    <property type="entry name" value="Protease_4_SppA"/>
    <property type="match status" value="1"/>
</dbReference>
<evidence type="ECO:0000313" key="8">
    <source>
        <dbReference type="Proteomes" id="UP000309138"/>
    </source>
</evidence>
<name>A0A4V5PYF1_9SPHN</name>
<dbReference type="AlphaFoldDB" id="A0A4V5PYF1"/>
<evidence type="ECO:0000259" key="6">
    <source>
        <dbReference type="Pfam" id="PF01343"/>
    </source>
</evidence>
<keyword evidence="8" id="KW-1185">Reference proteome</keyword>
<proteinExistence type="inferred from homology"/>
<dbReference type="GO" id="GO:0016020">
    <property type="term" value="C:membrane"/>
    <property type="evidence" value="ECO:0007669"/>
    <property type="project" value="InterPro"/>
</dbReference>
<dbReference type="OrthoDB" id="9764363at2"/>
<dbReference type="InterPro" id="IPR047217">
    <property type="entry name" value="S49_SppA_67K_type_N"/>
</dbReference>
<dbReference type="RefSeq" id="WP_136942814.1">
    <property type="nucleotide sequence ID" value="NZ_SWKR01000002.1"/>
</dbReference>
<dbReference type="PANTHER" id="PTHR33209">
    <property type="entry name" value="PROTEASE 4"/>
    <property type="match status" value="1"/>
</dbReference>